<dbReference type="RefSeq" id="WP_099342898.1">
    <property type="nucleotide sequence ID" value="NZ_CP032098.1"/>
</dbReference>
<evidence type="ECO:0000256" key="6">
    <source>
        <dbReference type="ARBA" id="ARBA00023251"/>
    </source>
</evidence>
<keyword evidence="3" id="KW-0677">Repeat</keyword>
<sequence length="272" mass="31664">MKIKKVLKLLLAINIIFIFVGCNNSDKEVKHQTSLSIPEWNSKIAKFSNSNGGILYQSAKTDPSAATKIGYSYSEELKDYDKAIKWYKYSNSMKSTGVNSNYMCYAYQMKKDYDEAIKWCKNAIDLSNNDALYRIGYLYSKIKNYEEAIKYYEISYEKTKDKMSANNIGFIYQEKIKDYESAKKWYLIGVKENNMSSFHNLSMLYHHNLNDDLRASAYSIALINNKFTKSSVLNTLQKTWKIPNNIIQKGYELQLNSDEFPIKYKGKLDLDE</sequence>
<dbReference type="AlphaFoldDB" id="A0A2G1DGB7"/>
<dbReference type="SMART" id="SM00671">
    <property type="entry name" value="SEL1"/>
    <property type="match status" value="4"/>
</dbReference>
<evidence type="ECO:0000256" key="2">
    <source>
        <dbReference type="ARBA" id="ARBA00012865"/>
    </source>
</evidence>
<evidence type="ECO:0000256" key="3">
    <source>
        <dbReference type="ARBA" id="ARBA00022737"/>
    </source>
</evidence>
<dbReference type="Pfam" id="PF12895">
    <property type="entry name" value="ANAPC3"/>
    <property type="match status" value="1"/>
</dbReference>
<evidence type="ECO:0000256" key="5">
    <source>
        <dbReference type="ARBA" id="ARBA00023157"/>
    </source>
</evidence>
<evidence type="ECO:0000256" key="4">
    <source>
        <dbReference type="ARBA" id="ARBA00022803"/>
    </source>
</evidence>
<feature type="signal peptide" evidence="8">
    <location>
        <begin position="1"/>
        <end position="24"/>
    </location>
</feature>
<organism evidence="10 11">
    <name type="scientific">Malaciobacter molluscorum LMG 25693</name>
    <dbReference type="NCBI Taxonomy" id="870501"/>
    <lineage>
        <taxon>Bacteria</taxon>
        <taxon>Pseudomonadati</taxon>
        <taxon>Campylobacterota</taxon>
        <taxon>Epsilonproteobacteria</taxon>
        <taxon>Campylobacterales</taxon>
        <taxon>Arcobacteraceae</taxon>
        <taxon>Malaciobacter</taxon>
    </lineage>
</organism>
<dbReference type="Proteomes" id="UP000262712">
    <property type="component" value="Chromosome"/>
</dbReference>
<proteinExistence type="predicted"/>
<evidence type="ECO:0000256" key="7">
    <source>
        <dbReference type="PROSITE-ProRule" id="PRU00339"/>
    </source>
</evidence>
<gene>
    <name evidence="9" type="ORF">AMOL_0439</name>
    <name evidence="10" type="ORF">CPU12_09595</name>
</gene>
<dbReference type="EMBL" id="NXFY01000015">
    <property type="protein sequence ID" value="PHO17541.1"/>
    <property type="molecule type" value="Genomic_DNA"/>
</dbReference>
<evidence type="ECO:0000256" key="1">
    <source>
        <dbReference type="ARBA" id="ARBA00001526"/>
    </source>
</evidence>
<accession>A0A2G1DGB7</accession>
<evidence type="ECO:0000313" key="10">
    <source>
        <dbReference type="EMBL" id="PHO17541.1"/>
    </source>
</evidence>
<dbReference type="InterPro" id="IPR006597">
    <property type="entry name" value="Sel1-like"/>
</dbReference>
<dbReference type="Gene3D" id="1.25.40.10">
    <property type="entry name" value="Tetratricopeptide repeat domain"/>
    <property type="match status" value="1"/>
</dbReference>
<name>A0A2G1DGB7_9BACT</name>
<dbReference type="GO" id="GO:0008800">
    <property type="term" value="F:beta-lactamase activity"/>
    <property type="evidence" value="ECO:0007669"/>
    <property type="project" value="UniProtKB-EC"/>
</dbReference>
<dbReference type="EMBL" id="CP032098">
    <property type="protein sequence ID" value="AXX91455.1"/>
    <property type="molecule type" value="Genomic_DNA"/>
</dbReference>
<dbReference type="PROSITE" id="PS50005">
    <property type="entry name" value="TPR"/>
    <property type="match status" value="1"/>
</dbReference>
<dbReference type="InterPro" id="IPR051685">
    <property type="entry name" value="Ycf3/AcsC/BcsC/TPR_MFPF"/>
</dbReference>
<reference evidence="10 11" key="1">
    <citation type="submission" date="2017-09" db="EMBL/GenBank/DDBJ databases">
        <title>Arcobacter canalis sp. nov., a new species isolated from a water canal contaminated with urban sewage.</title>
        <authorList>
            <person name="Perez-Cataluna A."/>
            <person name="Salas-Masso N."/>
            <person name="Figueras M.J."/>
        </authorList>
    </citation>
    <scope>NUCLEOTIDE SEQUENCE [LARGE SCALE GENOMIC DNA]</scope>
    <source>
        <strain evidence="10 11">F98-3</strain>
    </source>
</reference>
<dbReference type="SUPFAM" id="SSF81901">
    <property type="entry name" value="HCP-like"/>
    <property type="match status" value="1"/>
</dbReference>
<evidence type="ECO:0000313" key="12">
    <source>
        <dbReference type="Proteomes" id="UP000262712"/>
    </source>
</evidence>
<dbReference type="PROSITE" id="PS51257">
    <property type="entry name" value="PROKAR_LIPOPROTEIN"/>
    <property type="match status" value="1"/>
</dbReference>
<dbReference type="InterPro" id="IPR019734">
    <property type="entry name" value="TPR_rpt"/>
</dbReference>
<evidence type="ECO:0000313" key="9">
    <source>
        <dbReference type="EMBL" id="AXX91455.1"/>
    </source>
</evidence>
<feature type="chain" id="PRO_5044573541" description="beta-lactamase" evidence="8">
    <location>
        <begin position="25"/>
        <end position="272"/>
    </location>
</feature>
<dbReference type="InterPro" id="IPR011990">
    <property type="entry name" value="TPR-like_helical_dom_sf"/>
</dbReference>
<dbReference type="KEGG" id="amol:AMOL_0439"/>
<keyword evidence="8" id="KW-0732">Signal</keyword>
<keyword evidence="5" id="KW-1015">Disulfide bond</keyword>
<dbReference type="PANTHER" id="PTHR44943">
    <property type="entry name" value="CELLULOSE SYNTHASE OPERON PROTEIN C"/>
    <property type="match status" value="1"/>
</dbReference>
<dbReference type="Pfam" id="PF08238">
    <property type="entry name" value="Sel1"/>
    <property type="match status" value="1"/>
</dbReference>
<dbReference type="EC" id="3.5.2.6" evidence="2"/>
<evidence type="ECO:0000256" key="8">
    <source>
        <dbReference type="SAM" id="SignalP"/>
    </source>
</evidence>
<keyword evidence="4 7" id="KW-0802">TPR repeat</keyword>
<protein>
    <recommendedName>
        <fullName evidence="2">beta-lactamase</fullName>
        <ecNumber evidence="2">3.5.2.6</ecNumber>
    </recommendedName>
</protein>
<comment type="catalytic activity">
    <reaction evidence="1">
        <text>a beta-lactam + H2O = a substituted beta-amino acid</text>
        <dbReference type="Rhea" id="RHEA:20401"/>
        <dbReference type="ChEBI" id="CHEBI:15377"/>
        <dbReference type="ChEBI" id="CHEBI:35627"/>
        <dbReference type="ChEBI" id="CHEBI:140347"/>
        <dbReference type="EC" id="3.5.2.6"/>
    </reaction>
</comment>
<dbReference type="Proteomes" id="UP000221222">
    <property type="component" value="Unassembled WGS sequence"/>
</dbReference>
<reference evidence="9 12" key="2">
    <citation type="submission" date="2018-08" db="EMBL/GenBank/DDBJ databases">
        <title>Complete genome of the Arcobacter molluscorum type strain LMG 25693.</title>
        <authorList>
            <person name="Miller W.G."/>
            <person name="Yee E."/>
            <person name="Bono J.L."/>
        </authorList>
    </citation>
    <scope>NUCLEOTIDE SEQUENCE [LARGE SCALE GENOMIC DNA]</scope>
    <source>
        <strain evidence="9 12">CECT 7696</strain>
    </source>
</reference>
<evidence type="ECO:0000313" key="11">
    <source>
        <dbReference type="Proteomes" id="UP000221222"/>
    </source>
</evidence>
<dbReference type="PANTHER" id="PTHR44943:SF8">
    <property type="entry name" value="TPR REPEAT-CONTAINING PROTEIN MJ0263"/>
    <property type="match status" value="1"/>
</dbReference>
<keyword evidence="11" id="KW-1185">Reference proteome</keyword>
<feature type="repeat" description="TPR" evidence="7">
    <location>
        <begin position="129"/>
        <end position="162"/>
    </location>
</feature>
<keyword evidence="6" id="KW-0046">Antibiotic resistance</keyword>
<dbReference type="GO" id="GO:0046677">
    <property type="term" value="P:response to antibiotic"/>
    <property type="evidence" value="ECO:0007669"/>
    <property type="project" value="UniProtKB-KW"/>
</dbReference>